<dbReference type="Pfam" id="PF02545">
    <property type="entry name" value="Maf"/>
    <property type="match status" value="1"/>
</dbReference>
<dbReference type="HAMAP" id="MF_00528">
    <property type="entry name" value="Maf"/>
    <property type="match status" value="1"/>
</dbReference>
<dbReference type="EMBL" id="BAABCN010000003">
    <property type="protein sequence ID" value="GAA3874703.1"/>
    <property type="molecule type" value="Genomic_DNA"/>
</dbReference>
<dbReference type="PANTHER" id="PTHR43213:SF5">
    <property type="entry name" value="BIFUNCTIONAL DTTP_UTP PYROPHOSPHATASE_METHYLTRANSFERASE PROTEIN-RELATED"/>
    <property type="match status" value="1"/>
</dbReference>
<comment type="subcellular location">
    <subcellularLocation>
        <location evidence="3">Cytoplasm</location>
    </subcellularLocation>
</comment>
<organism evidence="4 5">
    <name type="scientific">Leifsonia kafniensis</name>
    <dbReference type="NCBI Taxonomy" id="475957"/>
    <lineage>
        <taxon>Bacteria</taxon>
        <taxon>Bacillati</taxon>
        <taxon>Actinomycetota</taxon>
        <taxon>Actinomycetes</taxon>
        <taxon>Micrococcales</taxon>
        <taxon>Microbacteriaceae</taxon>
        <taxon>Leifsonia</taxon>
    </lineage>
</organism>
<evidence type="ECO:0000313" key="4">
    <source>
        <dbReference type="EMBL" id="GAA3874703.1"/>
    </source>
</evidence>
<comment type="caution">
    <text evidence="3">Lacks conserved residue(s) required for the propagation of feature annotation.</text>
</comment>
<keyword evidence="3" id="KW-0963">Cytoplasm</keyword>
<dbReference type="CDD" id="cd00555">
    <property type="entry name" value="Maf"/>
    <property type="match status" value="1"/>
</dbReference>
<dbReference type="Proteomes" id="UP001501803">
    <property type="component" value="Unassembled WGS sequence"/>
</dbReference>
<evidence type="ECO:0000256" key="1">
    <source>
        <dbReference type="ARBA" id="ARBA00001968"/>
    </source>
</evidence>
<reference evidence="5" key="1">
    <citation type="journal article" date="2019" name="Int. J. Syst. Evol. Microbiol.">
        <title>The Global Catalogue of Microorganisms (GCM) 10K type strain sequencing project: providing services to taxonomists for standard genome sequencing and annotation.</title>
        <authorList>
            <consortium name="The Broad Institute Genomics Platform"/>
            <consortium name="The Broad Institute Genome Sequencing Center for Infectious Disease"/>
            <person name="Wu L."/>
            <person name="Ma J."/>
        </authorList>
    </citation>
    <scope>NUCLEOTIDE SEQUENCE [LARGE SCALE GENOMIC DNA]</scope>
    <source>
        <strain evidence="5">JCM 17021</strain>
    </source>
</reference>
<dbReference type="EC" id="3.6.1.9" evidence="3"/>
<dbReference type="InterPro" id="IPR003697">
    <property type="entry name" value="Maf-like"/>
</dbReference>
<comment type="catalytic activity">
    <reaction evidence="3">
        <text>a 2'-deoxyribonucleoside 5'-triphosphate + H2O = a 2'-deoxyribonucleoside 5'-phosphate + diphosphate + H(+)</text>
        <dbReference type="Rhea" id="RHEA:44644"/>
        <dbReference type="ChEBI" id="CHEBI:15377"/>
        <dbReference type="ChEBI" id="CHEBI:15378"/>
        <dbReference type="ChEBI" id="CHEBI:33019"/>
        <dbReference type="ChEBI" id="CHEBI:61560"/>
        <dbReference type="ChEBI" id="CHEBI:65317"/>
        <dbReference type="EC" id="3.6.1.9"/>
    </reaction>
</comment>
<feature type="active site" description="Proton acceptor" evidence="3">
    <location>
        <position position="150"/>
    </location>
</feature>
<dbReference type="NCBIfam" id="TIGR00172">
    <property type="entry name" value="maf"/>
    <property type="match status" value="1"/>
</dbReference>
<evidence type="ECO:0000256" key="2">
    <source>
        <dbReference type="ARBA" id="ARBA00022801"/>
    </source>
</evidence>
<sequence>MSYICDVEFELGSDDTGFALSFIVTGLIVIARTHLSSIPHCLGTCITRPPKETMRLYLASTSPARLMLLRSAGIEPITLAPEVDETAVADAAAAAAGVQLAPHEVVQLLAQAKAEAVVDMLLGGAGPADGAEKGTSDGTVPAQGLVLGGDSVFVLDGVIYGKPHTAEKAAERWRLQRGRTGQLYSGHWLIELVDGVALRAHGAVAVAQVTFADDITDSELDAYIATGEPLYVAGAFTIDSLGAPFITSIAGDPSTVVGLSLPTLRRLVRELGHEWPSLWNRAA</sequence>
<name>A0ABP7KGQ2_9MICO</name>
<comment type="cofactor">
    <cofactor evidence="1 3">
        <name>a divalent metal cation</name>
        <dbReference type="ChEBI" id="CHEBI:60240"/>
    </cofactor>
</comment>
<proteinExistence type="inferred from homology"/>
<dbReference type="InterPro" id="IPR029001">
    <property type="entry name" value="ITPase-like_fam"/>
</dbReference>
<keyword evidence="5" id="KW-1185">Reference proteome</keyword>
<dbReference type="PANTHER" id="PTHR43213">
    <property type="entry name" value="BIFUNCTIONAL DTTP/UTP PYROPHOSPHATASE/METHYLTRANSFERASE PROTEIN-RELATED"/>
    <property type="match status" value="1"/>
</dbReference>
<comment type="catalytic activity">
    <reaction evidence="3">
        <text>a ribonucleoside 5'-triphosphate + H2O = a ribonucleoside 5'-phosphate + diphosphate + H(+)</text>
        <dbReference type="Rhea" id="RHEA:23996"/>
        <dbReference type="ChEBI" id="CHEBI:15377"/>
        <dbReference type="ChEBI" id="CHEBI:15378"/>
        <dbReference type="ChEBI" id="CHEBI:33019"/>
        <dbReference type="ChEBI" id="CHEBI:58043"/>
        <dbReference type="ChEBI" id="CHEBI:61557"/>
        <dbReference type="EC" id="3.6.1.9"/>
    </reaction>
</comment>
<comment type="similarity">
    <text evidence="3">Belongs to the Maf family.</text>
</comment>
<evidence type="ECO:0000256" key="3">
    <source>
        <dbReference type="HAMAP-Rule" id="MF_00528"/>
    </source>
</evidence>
<gene>
    <name evidence="4" type="ORF">GCM10022381_16800</name>
</gene>
<keyword evidence="2 3" id="KW-0378">Hydrolase</keyword>
<keyword evidence="3" id="KW-0546">Nucleotide metabolism</keyword>
<accession>A0ABP7KGQ2</accession>
<comment type="function">
    <text evidence="3">Nucleoside triphosphate pyrophosphatase. May have a dual role in cell division arrest and in preventing the incorporation of modified nucleotides into cellular nucleic acids.</text>
</comment>
<dbReference type="SUPFAM" id="SSF52972">
    <property type="entry name" value="ITPase-like"/>
    <property type="match status" value="1"/>
</dbReference>
<comment type="caution">
    <text evidence="4">The sequence shown here is derived from an EMBL/GenBank/DDBJ whole genome shotgun (WGS) entry which is preliminary data.</text>
</comment>
<protein>
    <recommendedName>
        <fullName evidence="3">Nucleoside triphosphate pyrophosphatase</fullName>
        <ecNumber evidence="3">3.6.1.9</ecNumber>
    </recommendedName>
    <alternativeName>
        <fullName evidence="3">Nucleotide pyrophosphatase</fullName>
        <shortName evidence="3">Nucleotide PPase</shortName>
    </alternativeName>
</protein>
<dbReference type="Gene3D" id="3.90.950.10">
    <property type="match status" value="1"/>
</dbReference>
<evidence type="ECO:0000313" key="5">
    <source>
        <dbReference type="Proteomes" id="UP001501803"/>
    </source>
</evidence>